<dbReference type="PRINTS" id="PR00080">
    <property type="entry name" value="SDRFAMILY"/>
</dbReference>
<evidence type="ECO:0000313" key="4">
    <source>
        <dbReference type="EMBL" id="MDR5896509.1"/>
    </source>
</evidence>
<accession>A0ABU1GWT3</accession>
<dbReference type="InterPro" id="IPR036291">
    <property type="entry name" value="NAD(P)-bd_dom_sf"/>
</dbReference>
<proteinExistence type="inferred from homology"/>
<name>A0ABU1GWT3_9GAMM</name>
<dbReference type="SUPFAM" id="SSF51735">
    <property type="entry name" value="NAD(P)-binding Rossmann-fold domains"/>
    <property type="match status" value="1"/>
</dbReference>
<dbReference type="Gene3D" id="3.40.50.720">
    <property type="entry name" value="NAD(P)-binding Rossmann-like Domain"/>
    <property type="match status" value="1"/>
</dbReference>
<dbReference type="RefSeq" id="WP_251594196.1">
    <property type="nucleotide sequence ID" value="NZ_JAMLJI010000003.1"/>
</dbReference>
<protein>
    <submittedName>
        <fullName evidence="4">SDR family NAD(P)-dependent oxidoreductase</fullName>
    </submittedName>
</protein>
<dbReference type="EMBL" id="JARWAO010000005">
    <property type="protein sequence ID" value="MDR5896509.1"/>
    <property type="molecule type" value="Genomic_DNA"/>
</dbReference>
<reference evidence="4 5" key="1">
    <citation type="submission" date="2023-04" db="EMBL/GenBank/DDBJ databases">
        <title>A long-awaited taxogenomic arrangement of the family Halomonadaceae.</title>
        <authorList>
            <person name="De La Haba R."/>
            <person name="Chuvochina M."/>
            <person name="Wittouck S."/>
            <person name="Arahal D.R."/>
            <person name="Sanchez-Porro C."/>
            <person name="Hugenholtz P."/>
            <person name="Ventosa A."/>
        </authorList>
    </citation>
    <scope>NUCLEOTIDE SEQUENCE [LARGE SCALE GENOMIC DNA]</scope>
    <source>
        <strain evidence="4 5">DSM 22428</strain>
    </source>
</reference>
<evidence type="ECO:0000256" key="1">
    <source>
        <dbReference type="ARBA" id="ARBA00006484"/>
    </source>
</evidence>
<dbReference type="PANTHER" id="PTHR44169:SF6">
    <property type="entry name" value="NADPH-DEPENDENT 1-ACYLDIHYDROXYACETONE PHOSPHATE REDUCTASE"/>
    <property type="match status" value="1"/>
</dbReference>
<dbReference type="PROSITE" id="PS00061">
    <property type="entry name" value="ADH_SHORT"/>
    <property type="match status" value="1"/>
</dbReference>
<dbReference type="PRINTS" id="PR00081">
    <property type="entry name" value="GDHRDH"/>
</dbReference>
<evidence type="ECO:0000256" key="2">
    <source>
        <dbReference type="ARBA" id="ARBA00023002"/>
    </source>
</evidence>
<keyword evidence="2" id="KW-0560">Oxidoreductase</keyword>
<organism evidence="4 5">
    <name type="scientific">Larsenimonas suaedae</name>
    <dbReference type="NCBI Taxonomy" id="1851019"/>
    <lineage>
        <taxon>Bacteria</taxon>
        <taxon>Pseudomonadati</taxon>
        <taxon>Pseudomonadota</taxon>
        <taxon>Gammaproteobacteria</taxon>
        <taxon>Oceanospirillales</taxon>
        <taxon>Halomonadaceae</taxon>
        <taxon>Larsenimonas</taxon>
    </lineage>
</organism>
<dbReference type="InterPro" id="IPR020904">
    <property type="entry name" value="Sc_DH/Rdtase_CS"/>
</dbReference>
<dbReference type="PANTHER" id="PTHR44169">
    <property type="entry name" value="NADPH-DEPENDENT 1-ACYLDIHYDROXYACETONE PHOSPHATE REDUCTASE"/>
    <property type="match status" value="1"/>
</dbReference>
<dbReference type="Pfam" id="PF00106">
    <property type="entry name" value="adh_short"/>
    <property type="match status" value="1"/>
</dbReference>
<gene>
    <name evidence="4" type="ORF">QC825_10530</name>
</gene>
<comment type="caution">
    <text evidence="4">The sequence shown here is derived from an EMBL/GenBank/DDBJ whole genome shotgun (WGS) entry which is preliminary data.</text>
</comment>
<dbReference type="Proteomes" id="UP001269375">
    <property type="component" value="Unassembled WGS sequence"/>
</dbReference>
<dbReference type="InterPro" id="IPR002347">
    <property type="entry name" value="SDR_fam"/>
</dbReference>
<comment type="similarity">
    <text evidence="1 3">Belongs to the short-chain dehydrogenases/reductases (SDR) family.</text>
</comment>
<evidence type="ECO:0000313" key="5">
    <source>
        <dbReference type="Proteomes" id="UP001269375"/>
    </source>
</evidence>
<keyword evidence="5" id="KW-1185">Reference proteome</keyword>
<evidence type="ECO:0000256" key="3">
    <source>
        <dbReference type="RuleBase" id="RU000363"/>
    </source>
</evidence>
<sequence>MSQLKAPRALVTGCSSGIGQALVSALLDTGYEVIATVRRDEDKATLERLGATVVLLDVTDKDGIDALIASLGDSAASKARGLDLLINNAGFGAMGPVLDFEAKALRDQFETNVFAPILLAKACLPLLRTARGVVVNIGSVAGEVSSPYGGVYCASKAALHRLNDAMRMELAPLGVDVILVRPGAIESRFGKRARSELAARQSSHSAWQVYKKGIDRRAASSELLSSTPASTLAARLIKALKKRRRPALIRVGNGGVLLPLMVAVPARLRDWLFRRYFGLR</sequence>